<dbReference type="EMBL" id="JASCZI010060631">
    <property type="protein sequence ID" value="MED6134784.1"/>
    <property type="molecule type" value="Genomic_DNA"/>
</dbReference>
<comment type="caution">
    <text evidence="2">The sequence shown here is derived from an EMBL/GenBank/DDBJ whole genome shotgun (WGS) entry which is preliminary data.</text>
</comment>
<proteinExistence type="predicted"/>
<evidence type="ECO:0000313" key="3">
    <source>
        <dbReference type="Proteomes" id="UP001341840"/>
    </source>
</evidence>
<evidence type="ECO:0000313" key="2">
    <source>
        <dbReference type="EMBL" id="MED6134784.1"/>
    </source>
</evidence>
<feature type="compositionally biased region" description="Basic and acidic residues" evidence="1">
    <location>
        <begin position="46"/>
        <end position="56"/>
    </location>
</feature>
<dbReference type="Proteomes" id="UP001341840">
    <property type="component" value="Unassembled WGS sequence"/>
</dbReference>
<sequence length="74" mass="8338">MISLMKITIPHGRRCSSHYSNMKLQDHLLHDKAPPQFESVSSSEAESAKDTKRSADEADSTITKKRTPLRVQQS</sequence>
<keyword evidence="3" id="KW-1185">Reference proteome</keyword>
<accession>A0ABU6SEQ8</accession>
<reference evidence="2 3" key="1">
    <citation type="journal article" date="2023" name="Plants (Basel)">
        <title>Bridging the Gap: Combining Genomics and Transcriptomics Approaches to Understand Stylosanthes scabra, an Orphan Legume from the Brazilian Caatinga.</title>
        <authorList>
            <person name="Ferreira-Neto J.R.C."/>
            <person name="da Silva M.D."/>
            <person name="Binneck E."/>
            <person name="de Melo N.F."/>
            <person name="da Silva R.H."/>
            <person name="de Melo A.L.T.M."/>
            <person name="Pandolfi V."/>
            <person name="Bustamante F.O."/>
            <person name="Brasileiro-Vidal A.C."/>
            <person name="Benko-Iseppon A.M."/>
        </authorList>
    </citation>
    <scope>NUCLEOTIDE SEQUENCE [LARGE SCALE GENOMIC DNA]</scope>
    <source>
        <tissue evidence="2">Leaves</tissue>
    </source>
</reference>
<evidence type="ECO:0000256" key="1">
    <source>
        <dbReference type="SAM" id="MobiDB-lite"/>
    </source>
</evidence>
<name>A0ABU6SEQ8_9FABA</name>
<gene>
    <name evidence="2" type="ORF">PIB30_040214</name>
</gene>
<feature type="region of interest" description="Disordered" evidence="1">
    <location>
        <begin position="26"/>
        <end position="74"/>
    </location>
</feature>
<organism evidence="2 3">
    <name type="scientific">Stylosanthes scabra</name>
    <dbReference type="NCBI Taxonomy" id="79078"/>
    <lineage>
        <taxon>Eukaryota</taxon>
        <taxon>Viridiplantae</taxon>
        <taxon>Streptophyta</taxon>
        <taxon>Embryophyta</taxon>
        <taxon>Tracheophyta</taxon>
        <taxon>Spermatophyta</taxon>
        <taxon>Magnoliopsida</taxon>
        <taxon>eudicotyledons</taxon>
        <taxon>Gunneridae</taxon>
        <taxon>Pentapetalae</taxon>
        <taxon>rosids</taxon>
        <taxon>fabids</taxon>
        <taxon>Fabales</taxon>
        <taxon>Fabaceae</taxon>
        <taxon>Papilionoideae</taxon>
        <taxon>50 kb inversion clade</taxon>
        <taxon>dalbergioids sensu lato</taxon>
        <taxon>Dalbergieae</taxon>
        <taxon>Pterocarpus clade</taxon>
        <taxon>Stylosanthes</taxon>
    </lineage>
</organism>
<protein>
    <submittedName>
        <fullName evidence="2">Uncharacterized protein</fullName>
    </submittedName>
</protein>